<keyword evidence="1" id="KW-0732">Signal</keyword>
<dbReference type="AlphaFoldDB" id="A0A1G9CMN7"/>
<feature type="signal peptide" evidence="1">
    <location>
        <begin position="1"/>
        <end position="19"/>
    </location>
</feature>
<dbReference type="RefSeq" id="WP_091398831.1">
    <property type="nucleotide sequence ID" value="NZ_BKAI01000010.1"/>
</dbReference>
<evidence type="ECO:0000313" key="2">
    <source>
        <dbReference type="EMBL" id="SDK52725.1"/>
    </source>
</evidence>
<name>A0A1G9CMN7_9FLAO</name>
<protein>
    <recommendedName>
        <fullName evidence="4">Outer membrane protein beta-barrel domain-containing protein</fullName>
    </recommendedName>
</protein>
<dbReference type="Proteomes" id="UP000199580">
    <property type="component" value="Unassembled WGS sequence"/>
</dbReference>
<feature type="chain" id="PRO_5011644081" description="Outer membrane protein beta-barrel domain-containing protein" evidence="1">
    <location>
        <begin position="20"/>
        <end position="178"/>
    </location>
</feature>
<proteinExistence type="predicted"/>
<evidence type="ECO:0008006" key="4">
    <source>
        <dbReference type="Google" id="ProtNLM"/>
    </source>
</evidence>
<organism evidence="2 3">
    <name type="scientific">Flavobacterium noncentrifugens</name>
    <dbReference type="NCBI Taxonomy" id="1128970"/>
    <lineage>
        <taxon>Bacteria</taxon>
        <taxon>Pseudomonadati</taxon>
        <taxon>Bacteroidota</taxon>
        <taxon>Flavobacteriia</taxon>
        <taxon>Flavobacteriales</taxon>
        <taxon>Flavobacteriaceae</taxon>
        <taxon>Flavobacterium</taxon>
    </lineage>
</organism>
<dbReference type="STRING" id="1128970.SAMN04487935_3582"/>
<keyword evidence="3" id="KW-1185">Reference proteome</keyword>
<evidence type="ECO:0000256" key="1">
    <source>
        <dbReference type="SAM" id="SignalP"/>
    </source>
</evidence>
<evidence type="ECO:0000313" key="3">
    <source>
        <dbReference type="Proteomes" id="UP000199580"/>
    </source>
</evidence>
<gene>
    <name evidence="2" type="ORF">SAMN04487935_3582</name>
</gene>
<reference evidence="2 3" key="1">
    <citation type="submission" date="2016-10" db="EMBL/GenBank/DDBJ databases">
        <authorList>
            <person name="de Groot N.N."/>
        </authorList>
    </citation>
    <scope>NUCLEOTIDE SEQUENCE [LARGE SCALE GENOMIC DNA]</scope>
    <source>
        <strain evidence="2 3">CGMCC 1.10076</strain>
    </source>
</reference>
<sequence length="178" mass="19603">MKKVLLMAIALFALGFANAQDMRFGVKAGLMISSYDQFAVDNDYGNYDYYNIYNSYYYGNGSNKSNVGIYVGGLVDFALVDKFRLQPELTLSVVPGDHGYVAIGVPVLAKYSFFDKFYAMAGPGLNYAVNADDDQFSPSFDIGASYDLMQDFYVEVRGDISLGGYLGSNIHAGVGYRF</sequence>
<dbReference type="EMBL" id="FNEZ01000007">
    <property type="protein sequence ID" value="SDK52725.1"/>
    <property type="molecule type" value="Genomic_DNA"/>
</dbReference>
<dbReference type="OrthoDB" id="947434at2"/>
<accession>A0A1G9CMN7</accession>